<organism evidence="1 2">
    <name type="scientific">Stakelama saccharophila</name>
    <dbReference type="NCBI Taxonomy" id="3075605"/>
    <lineage>
        <taxon>Bacteria</taxon>
        <taxon>Pseudomonadati</taxon>
        <taxon>Pseudomonadota</taxon>
        <taxon>Alphaproteobacteria</taxon>
        <taxon>Sphingomonadales</taxon>
        <taxon>Sphingomonadaceae</taxon>
        <taxon>Stakelama</taxon>
    </lineage>
</organism>
<sequence length="189" mass="19156">MGVRPADGGAVVLGDADRAAALDEVRGWLRNGGDGDAVLVPLIETALAVGEAFLGAALIAREFRDVMPVSGVWAALPMLPVTAITAVEGVPADGAGFALSADGYAVDIGADGIGWVRVMVPGSAGRVAVEYQAGVAGDWASLPQPVRQGVVMLAAHLVRGADAGAAPPAAVTALWRPFRRMRLNAAVRA</sequence>
<dbReference type="EMBL" id="CP135076">
    <property type="protein sequence ID" value="WNO53546.1"/>
    <property type="molecule type" value="Genomic_DNA"/>
</dbReference>
<protein>
    <recommendedName>
        <fullName evidence="3">PhiE125 gp8 family phage protein</fullName>
    </recommendedName>
</protein>
<evidence type="ECO:0008006" key="3">
    <source>
        <dbReference type="Google" id="ProtNLM"/>
    </source>
</evidence>
<reference evidence="1 2" key="1">
    <citation type="submission" date="2023-09" db="EMBL/GenBank/DDBJ databases">
        <authorList>
            <person name="Rey-Velasco X."/>
        </authorList>
    </citation>
    <scope>NUCLEOTIDE SEQUENCE [LARGE SCALE GENOMIC DNA]</scope>
    <source>
        <strain evidence="1 2">W311</strain>
    </source>
</reference>
<keyword evidence="2" id="KW-1185">Reference proteome</keyword>
<dbReference type="Proteomes" id="UP001302249">
    <property type="component" value="Chromosome"/>
</dbReference>
<accession>A0ABZ0BA54</accession>
<dbReference type="NCBIfam" id="TIGR02215">
    <property type="entry name" value="phage_chp_gp8"/>
    <property type="match status" value="1"/>
</dbReference>
<evidence type="ECO:0000313" key="2">
    <source>
        <dbReference type="Proteomes" id="UP001302249"/>
    </source>
</evidence>
<proteinExistence type="predicted"/>
<dbReference type="InterPro" id="IPR011738">
    <property type="entry name" value="Phage_CHP"/>
</dbReference>
<evidence type="ECO:0000313" key="1">
    <source>
        <dbReference type="EMBL" id="WNO53546.1"/>
    </source>
</evidence>
<dbReference type="RefSeq" id="WP_313915088.1">
    <property type="nucleotide sequence ID" value="NZ_CP135076.1"/>
</dbReference>
<name>A0ABZ0BA54_9SPHN</name>
<gene>
    <name evidence="1" type="ORF">RPR59_14065</name>
</gene>